<comment type="caution">
    <text evidence="1">The sequence shown here is derived from an EMBL/GenBank/DDBJ whole genome shotgun (WGS) entry which is preliminary data.</text>
</comment>
<protein>
    <submittedName>
        <fullName evidence="1">Uncharacterized protein</fullName>
    </submittedName>
</protein>
<dbReference type="Proteomes" id="UP001235966">
    <property type="component" value="Unassembled WGS sequence"/>
</dbReference>
<dbReference type="RefSeq" id="WP_278059603.1">
    <property type="nucleotide sequence ID" value="NZ_CP121247.1"/>
</dbReference>
<dbReference type="EMBL" id="JAUSQW010000001">
    <property type="protein sequence ID" value="MDP9801511.1"/>
    <property type="molecule type" value="Genomic_DNA"/>
</dbReference>
<reference evidence="1 2" key="1">
    <citation type="submission" date="2023-07" db="EMBL/GenBank/DDBJ databases">
        <title>Sequencing the genomes of 1000 actinobacteria strains.</title>
        <authorList>
            <person name="Klenk H.-P."/>
        </authorList>
    </citation>
    <scope>NUCLEOTIDE SEQUENCE [LARGE SCALE GENOMIC DNA]</scope>
    <source>
        <strain evidence="1 2">DSM 102162</strain>
    </source>
</reference>
<name>A0ABT9NDQ8_9ACTO</name>
<keyword evidence="2" id="KW-1185">Reference proteome</keyword>
<organism evidence="1 2">
    <name type="scientific">Arcanobacterium wilhelmae</name>
    <dbReference type="NCBI Taxonomy" id="1803177"/>
    <lineage>
        <taxon>Bacteria</taxon>
        <taxon>Bacillati</taxon>
        <taxon>Actinomycetota</taxon>
        <taxon>Actinomycetes</taxon>
        <taxon>Actinomycetales</taxon>
        <taxon>Actinomycetaceae</taxon>
        <taxon>Arcanobacterium</taxon>
    </lineage>
</organism>
<gene>
    <name evidence="1" type="ORF">J2S49_001587</name>
</gene>
<sequence length="73" mass="8074">MRHKLQVRITPDTDSVVKVRQLRLRERLARRIFGTSDRFAVLVPGGSVDEVTIIEQSDELMALADAVQGGGAK</sequence>
<proteinExistence type="predicted"/>
<accession>A0ABT9NDQ8</accession>
<evidence type="ECO:0000313" key="2">
    <source>
        <dbReference type="Proteomes" id="UP001235966"/>
    </source>
</evidence>
<evidence type="ECO:0000313" key="1">
    <source>
        <dbReference type="EMBL" id="MDP9801511.1"/>
    </source>
</evidence>